<evidence type="ECO:0000256" key="1">
    <source>
        <dbReference type="ARBA" id="ARBA00004141"/>
    </source>
</evidence>
<feature type="transmembrane region" description="Helical" evidence="6">
    <location>
        <begin position="171"/>
        <end position="189"/>
    </location>
</feature>
<keyword evidence="4 6" id="KW-0472">Membrane</keyword>
<dbReference type="PANTHER" id="PTHR12570:SF9">
    <property type="entry name" value="MAGNESIUM TRANSPORTER NIPA8-RELATED"/>
    <property type="match status" value="1"/>
</dbReference>
<protein>
    <recommendedName>
        <fullName evidence="9">Magnesium transporter</fullName>
    </recommendedName>
</protein>
<keyword evidence="3 6" id="KW-1133">Transmembrane helix</keyword>
<reference evidence="7 8" key="1">
    <citation type="journal article" date="2023" name="Commun. Biol.">
        <title>Genome analysis of Parmales, the sister group of diatoms, reveals the evolutionary specialization of diatoms from phago-mixotrophs to photoautotrophs.</title>
        <authorList>
            <person name="Ban H."/>
            <person name="Sato S."/>
            <person name="Yoshikawa S."/>
            <person name="Yamada K."/>
            <person name="Nakamura Y."/>
            <person name="Ichinomiya M."/>
            <person name="Sato N."/>
            <person name="Blanc-Mathieu R."/>
            <person name="Endo H."/>
            <person name="Kuwata A."/>
            <person name="Ogata H."/>
        </authorList>
    </citation>
    <scope>NUCLEOTIDE SEQUENCE [LARGE SCALE GENOMIC DNA]</scope>
</reference>
<keyword evidence="2 6" id="KW-0812">Transmembrane</keyword>
<dbReference type="InterPro" id="IPR008521">
    <property type="entry name" value="Mg_trans_NIPA"/>
</dbReference>
<gene>
    <name evidence="7" type="ORF">TeGR_g868</name>
</gene>
<organism evidence="7 8">
    <name type="scientific">Tetraparma gracilis</name>
    <dbReference type="NCBI Taxonomy" id="2962635"/>
    <lineage>
        <taxon>Eukaryota</taxon>
        <taxon>Sar</taxon>
        <taxon>Stramenopiles</taxon>
        <taxon>Ochrophyta</taxon>
        <taxon>Bolidophyceae</taxon>
        <taxon>Parmales</taxon>
        <taxon>Triparmaceae</taxon>
        <taxon>Tetraparma</taxon>
    </lineage>
</organism>
<proteinExistence type="predicted"/>
<dbReference type="Pfam" id="PF05653">
    <property type="entry name" value="Mg_trans_NIPA"/>
    <property type="match status" value="1"/>
</dbReference>
<evidence type="ECO:0000256" key="3">
    <source>
        <dbReference type="ARBA" id="ARBA00022989"/>
    </source>
</evidence>
<feature type="transmembrane region" description="Helical" evidence="6">
    <location>
        <begin position="95"/>
        <end position="117"/>
    </location>
</feature>
<feature type="compositionally biased region" description="Low complexity" evidence="5">
    <location>
        <begin position="293"/>
        <end position="305"/>
    </location>
</feature>
<evidence type="ECO:0000313" key="7">
    <source>
        <dbReference type="EMBL" id="GMI21209.1"/>
    </source>
</evidence>
<evidence type="ECO:0000256" key="4">
    <source>
        <dbReference type="ARBA" id="ARBA00023136"/>
    </source>
</evidence>
<comment type="caution">
    <text evidence="7">The sequence shown here is derived from an EMBL/GenBank/DDBJ whole genome shotgun (WGS) entry which is preliminary data.</text>
</comment>
<sequence>MNALWGLGLALANFGAFGFAPAALLASLEATQFASNILFGRIVLKQRIANRMYFGTVLVILCTIMVVLSFAYATADSASAVDDIASIEGAFTSPAYLGFLAAMLVLAIGLNIATRVLRKHNLENPTDFGWKHTLEPVTYASFSAIFGTQAVVQAKCLALLLKLGAEAFKHYLIYLTLVGWLCFVGVWLIRMNDALGKYSALFIIPLLQANYILLAIVNGGIFFSEFSGFAAVHWIVFSLGLAGILAGLYFLRPEVKHDDHVDKLLEDHVEEEVEGLQTVPKPDPESGGEDSRPSSARRSSLAGRRSSLKKMPTRLSVYLPDAEQIDKLRALAEEEAEARPQSMPVGKLGQLVIDKPKQAVKAVKKIRLRRVSLASTYTRAALESHRVNADIIQATGGEAKMVRRNSRSIRGMMGDLEGGARVEAGEEEEAEEEDNKL</sequence>
<evidence type="ECO:0000256" key="5">
    <source>
        <dbReference type="SAM" id="MobiDB-lite"/>
    </source>
</evidence>
<evidence type="ECO:0000313" key="8">
    <source>
        <dbReference type="Proteomes" id="UP001165060"/>
    </source>
</evidence>
<feature type="region of interest" description="Disordered" evidence="5">
    <location>
        <begin position="274"/>
        <end position="307"/>
    </location>
</feature>
<evidence type="ECO:0000256" key="2">
    <source>
        <dbReference type="ARBA" id="ARBA00022692"/>
    </source>
</evidence>
<evidence type="ECO:0000256" key="6">
    <source>
        <dbReference type="SAM" id="Phobius"/>
    </source>
</evidence>
<evidence type="ECO:0008006" key="9">
    <source>
        <dbReference type="Google" id="ProtNLM"/>
    </source>
</evidence>
<accession>A0ABQ6M7S9</accession>
<comment type="subcellular location">
    <subcellularLocation>
        <location evidence="1">Membrane</location>
        <topology evidence="1">Multi-pass membrane protein</topology>
    </subcellularLocation>
</comment>
<feature type="transmembrane region" description="Helical" evidence="6">
    <location>
        <begin position="229"/>
        <end position="251"/>
    </location>
</feature>
<dbReference type="EMBL" id="BRYB01001233">
    <property type="protein sequence ID" value="GMI21209.1"/>
    <property type="molecule type" value="Genomic_DNA"/>
</dbReference>
<feature type="region of interest" description="Disordered" evidence="5">
    <location>
        <begin position="412"/>
        <end position="437"/>
    </location>
</feature>
<dbReference type="PANTHER" id="PTHR12570">
    <property type="match status" value="1"/>
</dbReference>
<name>A0ABQ6M7S9_9STRA</name>
<dbReference type="Proteomes" id="UP001165060">
    <property type="component" value="Unassembled WGS sequence"/>
</dbReference>
<keyword evidence="8" id="KW-1185">Reference proteome</keyword>
<feature type="transmembrane region" description="Helical" evidence="6">
    <location>
        <begin position="52"/>
        <end position="75"/>
    </location>
</feature>
<feature type="transmembrane region" description="Helical" evidence="6">
    <location>
        <begin position="6"/>
        <end position="31"/>
    </location>
</feature>
<feature type="compositionally biased region" description="Acidic residues" evidence="5">
    <location>
        <begin position="425"/>
        <end position="437"/>
    </location>
</feature>
<feature type="transmembrane region" description="Helical" evidence="6">
    <location>
        <begin position="201"/>
        <end position="223"/>
    </location>
</feature>